<comment type="caution">
    <text evidence="1">The sequence shown here is derived from an EMBL/GenBank/DDBJ whole genome shotgun (WGS) entry which is preliminary data.</text>
</comment>
<dbReference type="OrthoDB" id="306188at2759"/>
<evidence type="ECO:0000313" key="2">
    <source>
        <dbReference type="Proteomes" id="UP000692954"/>
    </source>
</evidence>
<sequence>MDQQVLETAKNYDSIINEVIIKLKRNSDKGQLQMSESEIFIFQDLWQRYLKAIQEGREIKCKNEIQIQPQTSQADTDQPEPAIIKKVIVVKKEDADISFDEDSDEDIVQNNQQINNSQKIKEFEKSRCESMREKTLFDKIRQLIQLKNIIKEEEQDDEDTEEPKIFDTYIYAQKINTDTIVSRIRPNKLQKASLENVLIKDKNNKEVLFPQAQLQFNFRTNKKKNQ</sequence>
<protein>
    <submittedName>
        <fullName evidence="1">Uncharacterized protein</fullName>
    </submittedName>
</protein>
<accession>A0A8S1P1W4</accession>
<reference evidence="1" key="1">
    <citation type="submission" date="2021-01" db="EMBL/GenBank/DDBJ databases">
        <authorList>
            <consortium name="Genoscope - CEA"/>
            <person name="William W."/>
        </authorList>
    </citation>
    <scope>NUCLEOTIDE SEQUENCE</scope>
</reference>
<organism evidence="1 2">
    <name type="scientific">Paramecium sonneborni</name>
    <dbReference type="NCBI Taxonomy" id="65129"/>
    <lineage>
        <taxon>Eukaryota</taxon>
        <taxon>Sar</taxon>
        <taxon>Alveolata</taxon>
        <taxon>Ciliophora</taxon>
        <taxon>Intramacronucleata</taxon>
        <taxon>Oligohymenophorea</taxon>
        <taxon>Peniculida</taxon>
        <taxon>Parameciidae</taxon>
        <taxon>Paramecium</taxon>
    </lineage>
</organism>
<proteinExistence type="predicted"/>
<dbReference type="EMBL" id="CAJJDN010000063">
    <property type="protein sequence ID" value="CAD8094744.1"/>
    <property type="molecule type" value="Genomic_DNA"/>
</dbReference>
<dbReference type="Proteomes" id="UP000692954">
    <property type="component" value="Unassembled WGS sequence"/>
</dbReference>
<evidence type="ECO:0000313" key="1">
    <source>
        <dbReference type="EMBL" id="CAD8094744.1"/>
    </source>
</evidence>
<keyword evidence="2" id="KW-1185">Reference proteome</keyword>
<gene>
    <name evidence="1" type="ORF">PSON_ATCC_30995.1.T0630045</name>
</gene>
<name>A0A8S1P1W4_9CILI</name>
<dbReference type="AlphaFoldDB" id="A0A8S1P1W4"/>